<dbReference type="Proteomes" id="UP001240678">
    <property type="component" value="Unassembled WGS sequence"/>
</dbReference>
<evidence type="ECO:0000256" key="4">
    <source>
        <dbReference type="ARBA" id="ARBA00023002"/>
    </source>
</evidence>
<dbReference type="Gene3D" id="3.50.50.60">
    <property type="entry name" value="FAD/NAD(P)-binding domain"/>
    <property type="match status" value="2"/>
</dbReference>
<evidence type="ECO:0000256" key="2">
    <source>
        <dbReference type="ARBA" id="ARBA00022630"/>
    </source>
</evidence>
<dbReference type="CDD" id="cd12148">
    <property type="entry name" value="fungal_TF_MHR"/>
    <property type="match status" value="1"/>
</dbReference>
<keyword evidence="3" id="KW-0274">FAD</keyword>
<evidence type="ECO:0000256" key="3">
    <source>
        <dbReference type="ARBA" id="ARBA00022827"/>
    </source>
</evidence>
<comment type="similarity">
    <text evidence="1">Belongs to the FAD-binding monooxygenase family.</text>
</comment>
<feature type="region of interest" description="Disordered" evidence="6">
    <location>
        <begin position="1180"/>
        <end position="1199"/>
    </location>
</feature>
<protein>
    <submittedName>
        <fullName evidence="8">Monooxygenase</fullName>
    </submittedName>
</protein>
<evidence type="ECO:0000256" key="1">
    <source>
        <dbReference type="ARBA" id="ARBA00010139"/>
    </source>
</evidence>
<dbReference type="GO" id="GO:0050660">
    <property type="term" value="F:flavin adenine dinucleotide binding"/>
    <property type="evidence" value="ECO:0007669"/>
    <property type="project" value="InterPro"/>
</dbReference>
<dbReference type="InterPro" id="IPR007219">
    <property type="entry name" value="XnlR_reg_dom"/>
</dbReference>
<dbReference type="PANTHER" id="PTHR42877">
    <property type="entry name" value="L-ORNITHINE N(5)-MONOOXYGENASE-RELATED"/>
    <property type="match status" value="1"/>
</dbReference>
<name>A0AAI9YXQ3_9PEZI</name>
<dbReference type="Pfam" id="PF00743">
    <property type="entry name" value="FMO-like"/>
    <property type="match status" value="1"/>
</dbReference>
<dbReference type="GO" id="GO:0004499">
    <property type="term" value="F:N,N-dimethylaniline monooxygenase activity"/>
    <property type="evidence" value="ECO:0007669"/>
    <property type="project" value="InterPro"/>
</dbReference>
<keyword evidence="8" id="KW-0503">Monooxygenase</keyword>
<dbReference type="EMBL" id="MOOE01000007">
    <property type="protein sequence ID" value="KAK1527591.1"/>
    <property type="molecule type" value="Genomic_DNA"/>
</dbReference>
<dbReference type="PANTHER" id="PTHR42877:SF10">
    <property type="entry name" value="L-ORNITHINE N(5)-OXYGENASE"/>
    <property type="match status" value="1"/>
</dbReference>
<evidence type="ECO:0000313" key="9">
    <source>
        <dbReference type="Proteomes" id="UP001240678"/>
    </source>
</evidence>
<keyword evidence="5" id="KW-0539">Nucleus</keyword>
<dbReference type="GeneID" id="85339563"/>
<dbReference type="Pfam" id="PF04082">
    <property type="entry name" value="Fungal_trans"/>
    <property type="match status" value="1"/>
</dbReference>
<keyword evidence="9" id="KW-1185">Reference proteome</keyword>
<evidence type="ECO:0000259" key="7">
    <source>
        <dbReference type="SMART" id="SM00906"/>
    </source>
</evidence>
<reference evidence="8 9" key="1">
    <citation type="submission" date="2016-10" db="EMBL/GenBank/DDBJ databases">
        <title>The genome sequence of Colletotrichum fioriniae PJ7.</title>
        <authorList>
            <person name="Baroncelli R."/>
        </authorList>
    </citation>
    <scope>NUCLEOTIDE SEQUENCE [LARGE SCALE GENOMIC DNA]</scope>
    <source>
        <strain evidence="8 9">IMI 309622</strain>
    </source>
</reference>
<dbReference type="GO" id="GO:0006351">
    <property type="term" value="P:DNA-templated transcription"/>
    <property type="evidence" value="ECO:0007669"/>
    <property type="project" value="InterPro"/>
</dbReference>
<dbReference type="GO" id="GO:0050661">
    <property type="term" value="F:NADP binding"/>
    <property type="evidence" value="ECO:0007669"/>
    <property type="project" value="InterPro"/>
</dbReference>
<dbReference type="InterPro" id="IPR020946">
    <property type="entry name" value="Flavin_mOase-like"/>
</dbReference>
<accession>A0AAI9YXQ3</accession>
<dbReference type="SUPFAM" id="SSF51905">
    <property type="entry name" value="FAD/NAD(P)-binding domain"/>
    <property type="match status" value="2"/>
</dbReference>
<feature type="domain" description="Xylanolytic transcriptional activator regulatory" evidence="7">
    <location>
        <begin position="957"/>
        <end position="1041"/>
    </location>
</feature>
<dbReference type="RefSeq" id="XP_060313908.1">
    <property type="nucleotide sequence ID" value="XM_060456016.1"/>
</dbReference>
<dbReference type="InterPro" id="IPR051209">
    <property type="entry name" value="FAD-bind_Monooxygenase_sf"/>
</dbReference>
<keyword evidence="2" id="KW-0285">Flavoprotein</keyword>
<evidence type="ECO:0000313" key="8">
    <source>
        <dbReference type="EMBL" id="KAK1527591.1"/>
    </source>
</evidence>
<evidence type="ECO:0000256" key="6">
    <source>
        <dbReference type="SAM" id="MobiDB-lite"/>
    </source>
</evidence>
<dbReference type="SMART" id="SM00906">
    <property type="entry name" value="Fungal_trans"/>
    <property type="match status" value="1"/>
</dbReference>
<comment type="caution">
    <text evidence="8">The sequence shown here is derived from an EMBL/GenBank/DDBJ whole genome shotgun (WGS) entry which is preliminary data.</text>
</comment>
<keyword evidence="4" id="KW-0560">Oxidoreductase</keyword>
<gene>
    <name evidence="8" type="ORF">CCOS01_07853</name>
</gene>
<proteinExistence type="inferred from homology"/>
<organism evidence="8 9">
    <name type="scientific">Colletotrichum costaricense</name>
    <dbReference type="NCBI Taxonomy" id="1209916"/>
    <lineage>
        <taxon>Eukaryota</taxon>
        <taxon>Fungi</taxon>
        <taxon>Dikarya</taxon>
        <taxon>Ascomycota</taxon>
        <taxon>Pezizomycotina</taxon>
        <taxon>Sordariomycetes</taxon>
        <taxon>Hypocreomycetidae</taxon>
        <taxon>Glomerellales</taxon>
        <taxon>Glomerellaceae</taxon>
        <taxon>Colletotrichum</taxon>
        <taxon>Colletotrichum acutatum species complex</taxon>
    </lineage>
</organism>
<sequence>MPKTIDVSETENVSYSQFACIGSGFAAIGLGATLKRWYGIEDVKFFERHSQLGGTWFINRYPVLQSNELTASGVSEGCACDVPSALYSFSFEPNPHWTRVLPTYSEIWEYLNNVAHKYNLVRNMSFDVLVERCEWIEERARWRLSLRHLKSGATFFHECQFLFAGTGALVTPNDIDVPGADTFKGVIEHTGRWRPDIELEGKRVVLFGNGCTAAQVVPSVVHKTKSLTQIVRSKHWIFPPIDRKVPDVIRSGLKTVPGLARLLRFIVFAAAESSLQGFPLTEAASKYRAGQKKVAEEYMRSTAPAKYHDLLIPEFEIGCKRRIFDSGYLNSLHAENLTLTNEKALEIVPEGVRTAKGLIEADVIILANGYHTNEFVAGVNMIGRDGETIPSHWKSFGGPEGYNCSMMNNFPNFVMIMGPNAATGHTSSIMALENSINYALRVFKPALKGRASTAVIKREAEEAYTDTIQDALQHRVWNSGCSSWYFQKSADGTKTWNAMSYPYTQGYFWYRCLFPVWSDWEYSGQTSSVSSIKKRQPRALLFVLTTLLGLAAWGTFDKTGFVAAERMLLTKSSTSSKLAHTTVTAGPSTSRCLLGDRNGSVVAKLPWHVNHAESARHAAMEASPYARRVYDDHWPSSIASTHYTKTLHERIRKLEQACTSHGIDINTLEVTAQDAHGSAADNISSTAARTQDFTALDAACAMDTSDDQAAVAAAQLPSPYSSVGVDGSSEARRVTAMGTILAEDDLEDSPNNLAEPDFYGSSSAVAFLKEAYSAMNSAPARVQSSNLFRSQQALPSLSTPSSLYADFDKFLLPPRPFADYLLQLYFQRVHYLYPVFHRPAFERAYESLWQPTTSTTAAAVAAFEAGETDFRGVGLGCSPGADATTIVFHSALNSIFALACNFADLTCAEKAKSIEVFLLRSRKCLSVDLLEKNNLGVVQTLLLCGLVFQGTPFPDRCWNAVGIACRIAQGLGLHMDVVAARDMGAGLGAEEEGGFTLEMDVRQRTWQGCVILDTLVSMTFGRPTVTSNLSANELLSRSHSGADQSLEQPKLEFITQSFKLSLILENILSQVYQAWRNRYPAQRASCGTRGGGGGGGGIGGLSFDAIVELDSKLTDFEDLVPPLLSWGGESEASVLDGVSSPDDLRILATQKHVLHARFLYLRLMLHRPILTDLSAEYARPHRDTAGGRPSSEAASRSRDKGLRAPFLTECARACVDAAMQLIDLVQGSYQTDTTGAWWWNSLYACAAGLVLIVCRLCPRLWTGLDHTATSASWEQCQGILQGIAAFSVSARKSLDLLRKIDGAVTQLQAAREPSGQQMDPEMNCASGLEESWSLPADIDVSLLLESDPMSFFRGWEVMGYETLNS</sequence>
<evidence type="ECO:0000256" key="5">
    <source>
        <dbReference type="ARBA" id="ARBA00023242"/>
    </source>
</evidence>
<dbReference type="GO" id="GO:0008270">
    <property type="term" value="F:zinc ion binding"/>
    <property type="evidence" value="ECO:0007669"/>
    <property type="project" value="InterPro"/>
</dbReference>
<dbReference type="InterPro" id="IPR036188">
    <property type="entry name" value="FAD/NAD-bd_sf"/>
</dbReference>
<dbReference type="GO" id="GO:0003677">
    <property type="term" value="F:DNA binding"/>
    <property type="evidence" value="ECO:0007669"/>
    <property type="project" value="InterPro"/>
</dbReference>